<dbReference type="EMBL" id="JAGTXO010000063">
    <property type="protein sequence ID" value="KAG8457794.1"/>
    <property type="molecule type" value="Genomic_DNA"/>
</dbReference>
<protein>
    <recommendedName>
        <fullName evidence="1">Protein HGH1 C-terminal domain-containing protein</fullName>
    </recommendedName>
</protein>
<keyword evidence="3" id="KW-1185">Reference proteome</keyword>
<proteinExistence type="predicted"/>
<dbReference type="AlphaFoldDB" id="A0A8J6C1R4"/>
<gene>
    <name evidence="2" type="ORF">KFE25_005807</name>
</gene>
<evidence type="ECO:0000313" key="3">
    <source>
        <dbReference type="Proteomes" id="UP000751190"/>
    </source>
</evidence>
<reference evidence="2" key="1">
    <citation type="submission" date="2021-05" db="EMBL/GenBank/DDBJ databases">
        <title>The genome of the haptophyte Pavlova lutheri (Diacronema luteri, Pavlovales) - a model for lipid biosynthesis in eukaryotic algae.</title>
        <authorList>
            <person name="Hulatt C.J."/>
            <person name="Posewitz M.C."/>
        </authorList>
    </citation>
    <scope>NUCLEOTIDE SEQUENCE</scope>
    <source>
        <strain evidence="2">NIVA-4/92</strain>
    </source>
</reference>
<dbReference type="Pfam" id="PF04064">
    <property type="entry name" value="DUF384"/>
    <property type="match status" value="1"/>
</dbReference>
<dbReference type="InterPro" id="IPR011989">
    <property type="entry name" value="ARM-like"/>
</dbReference>
<dbReference type="InterPro" id="IPR016024">
    <property type="entry name" value="ARM-type_fold"/>
</dbReference>
<accession>A0A8J6C1R4</accession>
<dbReference type="SUPFAM" id="SSF48371">
    <property type="entry name" value="ARM repeat"/>
    <property type="match status" value="1"/>
</dbReference>
<dbReference type="PANTHER" id="PTHR13387">
    <property type="entry name" value="PROTEIN HGH1 HOMOLOG"/>
    <property type="match status" value="1"/>
</dbReference>
<evidence type="ECO:0000313" key="2">
    <source>
        <dbReference type="EMBL" id="KAG8457794.1"/>
    </source>
</evidence>
<name>A0A8J6C1R4_DIALT</name>
<organism evidence="2 3">
    <name type="scientific">Diacronema lutheri</name>
    <name type="common">Unicellular marine alga</name>
    <name type="synonym">Monochrysis lutheri</name>
    <dbReference type="NCBI Taxonomy" id="2081491"/>
    <lineage>
        <taxon>Eukaryota</taxon>
        <taxon>Haptista</taxon>
        <taxon>Haptophyta</taxon>
        <taxon>Pavlovophyceae</taxon>
        <taxon>Pavlovales</taxon>
        <taxon>Pavlovaceae</taxon>
        <taxon>Diacronema</taxon>
    </lineage>
</organism>
<dbReference type="Proteomes" id="UP000751190">
    <property type="component" value="Unassembled WGS sequence"/>
</dbReference>
<comment type="caution">
    <text evidence="2">The sequence shown here is derived from an EMBL/GenBank/DDBJ whole genome shotgun (WGS) entry which is preliminary data.</text>
</comment>
<sequence>MASAGVLQHVRELVEFLASGGQTQCALALEHTAALSGSEEGVAALLEAGAVEHLQTLCFVRAPAARANAAATLANLCAASAPTCQRVAEADGLVARLCDDLAPGATLRDVDVTAEAALLANLSTQPAALSAIAAHAEALTARLLESTDEGTARLAHVLVNAAQSAQCGTRLLRNDGELLLKLVGSQLAHEDGVRRQGAAGVLRNLCLGEYNHAPLCRLPALLPAVCARLLPRNAELDSEDLASMAEPMRAELAAALESALPGTLEPEPSIRLMLTECLLALTATRLGRTALRTAHVYPVLRESHKREEDEAVKAQNEEIVSLILADEGGVASASGAPNEK</sequence>
<evidence type="ECO:0000259" key="1">
    <source>
        <dbReference type="Pfam" id="PF04064"/>
    </source>
</evidence>
<dbReference type="PANTHER" id="PTHR13387:SF9">
    <property type="entry name" value="PROTEIN HGH1 HOMOLOG"/>
    <property type="match status" value="1"/>
</dbReference>
<dbReference type="Gene3D" id="1.25.10.10">
    <property type="entry name" value="Leucine-rich Repeat Variant"/>
    <property type="match status" value="1"/>
</dbReference>
<dbReference type="InterPro" id="IPR007206">
    <property type="entry name" value="Protein_HGH1_C"/>
</dbReference>
<feature type="domain" description="Protein HGH1 C-terminal" evidence="1">
    <location>
        <begin position="277"/>
        <end position="329"/>
    </location>
</feature>
<dbReference type="InterPro" id="IPR039717">
    <property type="entry name" value="Hgh1"/>
</dbReference>
<dbReference type="OrthoDB" id="338814at2759"/>